<gene>
    <name evidence="2" type="ORF">RM779_17560</name>
</gene>
<comment type="caution">
    <text evidence="2">The sequence shown here is derived from an EMBL/GenBank/DDBJ whole genome shotgun (WGS) entry which is preliminary data.</text>
</comment>
<feature type="domain" description="HTH cro/C1-type" evidence="1">
    <location>
        <begin position="20"/>
        <end position="74"/>
    </location>
</feature>
<keyword evidence="3" id="KW-1185">Reference proteome</keyword>
<proteinExistence type="predicted"/>
<dbReference type="Pfam" id="PF19054">
    <property type="entry name" value="DUF5753"/>
    <property type="match status" value="1"/>
</dbReference>
<dbReference type="RefSeq" id="WP_311618657.1">
    <property type="nucleotide sequence ID" value="NZ_JAVREV010000009.1"/>
</dbReference>
<dbReference type="SMART" id="SM00530">
    <property type="entry name" value="HTH_XRE"/>
    <property type="match status" value="1"/>
</dbReference>
<organism evidence="2 3">
    <name type="scientific">Streptomyces johnsoniae</name>
    <dbReference type="NCBI Taxonomy" id="3075532"/>
    <lineage>
        <taxon>Bacteria</taxon>
        <taxon>Bacillati</taxon>
        <taxon>Actinomycetota</taxon>
        <taxon>Actinomycetes</taxon>
        <taxon>Kitasatosporales</taxon>
        <taxon>Streptomycetaceae</taxon>
        <taxon>Streptomyces</taxon>
    </lineage>
</organism>
<reference evidence="3" key="1">
    <citation type="submission" date="2023-07" db="EMBL/GenBank/DDBJ databases">
        <title>30 novel species of actinomycetes from the DSMZ collection.</title>
        <authorList>
            <person name="Nouioui I."/>
        </authorList>
    </citation>
    <scope>NUCLEOTIDE SEQUENCE [LARGE SCALE GENOMIC DNA]</scope>
    <source>
        <strain evidence="3">DSM 41886</strain>
    </source>
</reference>
<accession>A0ABU2S9Q7</accession>
<dbReference type="Proteomes" id="UP001183615">
    <property type="component" value="Unassembled WGS sequence"/>
</dbReference>
<dbReference type="CDD" id="cd00093">
    <property type="entry name" value="HTH_XRE"/>
    <property type="match status" value="1"/>
</dbReference>
<evidence type="ECO:0000313" key="3">
    <source>
        <dbReference type="Proteomes" id="UP001183615"/>
    </source>
</evidence>
<sequence>MPVSRSGRPTAALLLIGARLRELRAAAGLSAREAADELGTSASTLHRMEGGRVGLKPAHVRRLLTVYGREADAGSVLADVERASRPGWWQAYRDVLPRSPADLIGLEEHAQVIRFYAPAVVPDLLQTPAYAEALQRVQHPEDDDGRIARRVELLTRRQAVLDRAEPAPPVLWALVEEAALRRRVGGPEVMRGQLAHLRRLAGRPGVTIRVVPMRTLHTALMCGPVQLLRYRPAGLPDRVLLHTLDGTEVNEAQDAVTQYLIALDSAASVPSSAPITEWRTEWEDPGA</sequence>
<dbReference type="InterPro" id="IPR001387">
    <property type="entry name" value="Cro/C1-type_HTH"/>
</dbReference>
<evidence type="ECO:0000313" key="2">
    <source>
        <dbReference type="EMBL" id="MDT0444390.1"/>
    </source>
</evidence>
<name>A0ABU2S9Q7_9ACTN</name>
<dbReference type="EMBL" id="JAVREV010000009">
    <property type="protein sequence ID" value="MDT0444390.1"/>
    <property type="molecule type" value="Genomic_DNA"/>
</dbReference>
<dbReference type="SUPFAM" id="SSF47413">
    <property type="entry name" value="lambda repressor-like DNA-binding domains"/>
    <property type="match status" value="1"/>
</dbReference>
<dbReference type="InterPro" id="IPR043917">
    <property type="entry name" value="DUF5753"/>
</dbReference>
<dbReference type="Pfam" id="PF13560">
    <property type="entry name" value="HTH_31"/>
    <property type="match status" value="1"/>
</dbReference>
<dbReference type="PROSITE" id="PS50943">
    <property type="entry name" value="HTH_CROC1"/>
    <property type="match status" value="1"/>
</dbReference>
<dbReference type="Gene3D" id="1.10.260.40">
    <property type="entry name" value="lambda repressor-like DNA-binding domains"/>
    <property type="match status" value="1"/>
</dbReference>
<evidence type="ECO:0000259" key="1">
    <source>
        <dbReference type="PROSITE" id="PS50943"/>
    </source>
</evidence>
<protein>
    <submittedName>
        <fullName evidence="2">Helix-turn-helix transcriptional regulator</fullName>
    </submittedName>
</protein>
<dbReference type="InterPro" id="IPR010982">
    <property type="entry name" value="Lambda_DNA-bd_dom_sf"/>
</dbReference>